<accession>A0A3L8SY82</accession>
<keyword evidence="2" id="KW-1185">Reference proteome</keyword>
<reference evidence="1 2" key="1">
    <citation type="journal article" date="2018" name="Proc. R. Soc. B">
        <title>A non-coding region near Follistatin controls head colour polymorphism in the Gouldian finch.</title>
        <authorList>
            <person name="Toomey M.B."/>
            <person name="Marques C.I."/>
            <person name="Andrade P."/>
            <person name="Araujo P.M."/>
            <person name="Sabatino S."/>
            <person name="Gazda M.A."/>
            <person name="Afonso S."/>
            <person name="Lopes R.J."/>
            <person name="Corbo J.C."/>
            <person name="Carneiro M."/>
        </authorList>
    </citation>
    <scope>NUCLEOTIDE SEQUENCE [LARGE SCALE GENOMIC DNA]</scope>
    <source>
        <strain evidence="1">Red01</strain>
        <tissue evidence="1">Muscle</tissue>
    </source>
</reference>
<protein>
    <submittedName>
        <fullName evidence="1">Uncharacterized protein</fullName>
    </submittedName>
</protein>
<evidence type="ECO:0000313" key="1">
    <source>
        <dbReference type="EMBL" id="RLW11441.1"/>
    </source>
</evidence>
<gene>
    <name evidence="1" type="ORF">DV515_00001401</name>
</gene>
<dbReference type="Proteomes" id="UP000276834">
    <property type="component" value="Unassembled WGS sequence"/>
</dbReference>
<dbReference type="EMBL" id="QUSF01000003">
    <property type="protein sequence ID" value="RLW11441.1"/>
    <property type="molecule type" value="Genomic_DNA"/>
</dbReference>
<organism evidence="1 2">
    <name type="scientific">Chloebia gouldiae</name>
    <name type="common">Gouldian finch</name>
    <name type="synonym">Erythrura gouldiae</name>
    <dbReference type="NCBI Taxonomy" id="44316"/>
    <lineage>
        <taxon>Eukaryota</taxon>
        <taxon>Metazoa</taxon>
        <taxon>Chordata</taxon>
        <taxon>Craniata</taxon>
        <taxon>Vertebrata</taxon>
        <taxon>Euteleostomi</taxon>
        <taxon>Archelosauria</taxon>
        <taxon>Archosauria</taxon>
        <taxon>Dinosauria</taxon>
        <taxon>Saurischia</taxon>
        <taxon>Theropoda</taxon>
        <taxon>Coelurosauria</taxon>
        <taxon>Aves</taxon>
        <taxon>Neognathae</taxon>
        <taxon>Neoaves</taxon>
        <taxon>Telluraves</taxon>
        <taxon>Australaves</taxon>
        <taxon>Passeriformes</taxon>
        <taxon>Passeroidea</taxon>
        <taxon>Passeridae</taxon>
        <taxon>Chloebia</taxon>
    </lineage>
</organism>
<sequence>MLLPSFSLKERLKPLMAAILSCLYWDFQAHRDSGEGRNVSDMRKTVQAKEDPQELYRSSVIEHQLVLPSPAAVLGNEILEGEQLLKRIFANILYHGLRGCDSSG</sequence>
<proteinExistence type="predicted"/>
<dbReference type="AlphaFoldDB" id="A0A3L8SY82"/>
<comment type="caution">
    <text evidence="1">The sequence shown here is derived from an EMBL/GenBank/DDBJ whole genome shotgun (WGS) entry which is preliminary data.</text>
</comment>
<name>A0A3L8SY82_CHLGU</name>
<evidence type="ECO:0000313" key="2">
    <source>
        <dbReference type="Proteomes" id="UP000276834"/>
    </source>
</evidence>